<dbReference type="EMBL" id="UIHB01000001">
    <property type="protein sequence ID" value="SUZ26735.1"/>
    <property type="molecule type" value="Genomic_DNA"/>
</dbReference>
<protein>
    <submittedName>
        <fullName evidence="2">Uncharacterized protein</fullName>
    </submittedName>
</protein>
<feature type="region of interest" description="Disordered" evidence="1">
    <location>
        <begin position="1"/>
        <end position="25"/>
    </location>
</feature>
<evidence type="ECO:0000313" key="2">
    <source>
        <dbReference type="EMBL" id="SUZ26735.1"/>
    </source>
</evidence>
<dbReference type="Proteomes" id="UP000254168">
    <property type="component" value="Unassembled WGS sequence"/>
</dbReference>
<feature type="region of interest" description="Disordered" evidence="1">
    <location>
        <begin position="41"/>
        <end position="73"/>
    </location>
</feature>
<evidence type="ECO:0000256" key="1">
    <source>
        <dbReference type="SAM" id="MobiDB-lite"/>
    </source>
</evidence>
<reference evidence="2 3" key="1">
    <citation type="submission" date="2018-06" db="EMBL/GenBank/DDBJ databases">
        <authorList>
            <person name="Pothier F. J."/>
        </authorList>
    </citation>
    <scope>NUCLEOTIDE SEQUENCE [LARGE SCALE GENOMIC DNA]</scope>
    <source>
        <strain evidence="2 3">CPBF 424</strain>
    </source>
</reference>
<name>A0AA46C5H9_9XANT</name>
<accession>A0AA46C5H9</accession>
<gene>
    <name evidence="2" type="ORF">CPBF424_04940</name>
</gene>
<proteinExistence type="predicted"/>
<comment type="caution">
    <text evidence="2">The sequence shown here is derived from an EMBL/GenBank/DDBJ whole genome shotgun (WGS) entry which is preliminary data.</text>
</comment>
<dbReference type="AlphaFoldDB" id="A0AA46C5H9"/>
<evidence type="ECO:0000313" key="3">
    <source>
        <dbReference type="Proteomes" id="UP000254168"/>
    </source>
</evidence>
<sequence length="73" mass="7380">MTARAPDRVCVPRRPGDASIDASPATGAACAATEAGTAMRPSNDVLAVNAARRQPSKPGGSAPPFPPHSEDMP</sequence>
<keyword evidence="3" id="KW-1185">Reference proteome</keyword>
<organism evidence="2 3">
    <name type="scientific">Xanthomonas euroxanthea</name>
    <dbReference type="NCBI Taxonomy" id="2259622"/>
    <lineage>
        <taxon>Bacteria</taxon>
        <taxon>Pseudomonadati</taxon>
        <taxon>Pseudomonadota</taxon>
        <taxon>Gammaproteobacteria</taxon>
        <taxon>Lysobacterales</taxon>
        <taxon>Lysobacteraceae</taxon>
        <taxon>Xanthomonas</taxon>
    </lineage>
</organism>